<dbReference type="GO" id="GO:0005829">
    <property type="term" value="C:cytosol"/>
    <property type="evidence" value="ECO:0007669"/>
    <property type="project" value="TreeGrafter"/>
</dbReference>
<dbReference type="PANTHER" id="PTHR12128">
    <property type="entry name" value="DIHYDRODIPICOLINATE SYNTHASE"/>
    <property type="match status" value="1"/>
</dbReference>
<dbReference type="SMART" id="SM01130">
    <property type="entry name" value="DHDPS"/>
    <property type="match status" value="1"/>
</dbReference>
<protein>
    <submittedName>
        <fullName evidence="5">2-dehydro-3-deoxy-L-arabinonate dehydratase</fullName>
    </submittedName>
</protein>
<evidence type="ECO:0000256" key="2">
    <source>
        <dbReference type="ARBA" id="ARBA00023239"/>
    </source>
</evidence>
<dbReference type="Pfam" id="PF00701">
    <property type="entry name" value="DHDPS"/>
    <property type="match status" value="1"/>
</dbReference>
<evidence type="ECO:0000313" key="5">
    <source>
        <dbReference type="EMBL" id="SKA22438.1"/>
    </source>
</evidence>
<dbReference type="Gene3D" id="3.20.20.70">
    <property type="entry name" value="Aldolase class I"/>
    <property type="match status" value="1"/>
</dbReference>
<dbReference type="RefSeq" id="WP_078708914.1">
    <property type="nucleotide sequence ID" value="NZ_FUXL01000008.1"/>
</dbReference>
<dbReference type="STRING" id="1365950.SAMN05428963_108204"/>
<dbReference type="InterPro" id="IPR002220">
    <property type="entry name" value="DapA-like"/>
</dbReference>
<dbReference type="CDD" id="cd00408">
    <property type="entry name" value="DHDPS-like"/>
    <property type="match status" value="1"/>
</dbReference>
<gene>
    <name evidence="5" type="ORF">SAMN05428963_108204</name>
</gene>
<sequence>MNGTRLQGNVPILATAFADDGTVDLDSISRLVSFLLEQKIDGLALFGNASEGYALTAAEKRAILERVREQTAGAIPLVVGAGGAGIEVAVENALWACGEGADALMVMPPSVVKPDETRLLEFYGELARRVSVPIMLQDAPGVSGVSMSVKLLARLCSENDAIRYVKVESPPTALKISALQAQLHGAAEIFGGLNGVYMFEELERGVTGVMPACEFPDVVNAILRAHAGGDREEARALFYRYLPFFRYGTQPGINVAVHKEVLFRSGVFATARVRNPNVPLDPATRGELFAMLEHLPLAILAS</sequence>
<dbReference type="EMBL" id="FUXL01000008">
    <property type="protein sequence ID" value="SKA22438.1"/>
    <property type="molecule type" value="Genomic_DNA"/>
</dbReference>
<dbReference type="PRINTS" id="PR00146">
    <property type="entry name" value="DHPICSNTHASE"/>
</dbReference>
<dbReference type="Proteomes" id="UP000190135">
    <property type="component" value="Unassembled WGS sequence"/>
</dbReference>
<reference evidence="5 6" key="1">
    <citation type="submission" date="2017-02" db="EMBL/GenBank/DDBJ databases">
        <authorList>
            <person name="Peterson S.W."/>
        </authorList>
    </citation>
    <scope>NUCLEOTIDE SEQUENCE [LARGE SCALE GENOMIC DNA]</scope>
    <source>
        <strain evidence="5 6">USBA 369</strain>
    </source>
</reference>
<evidence type="ECO:0000256" key="1">
    <source>
        <dbReference type="ARBA" id="ARBA00007592"/>
    </source>
</evidence>
<evidence type="ECO:0000313" key="6">
    <source>
        <dbReference type="Proteomes" id="UP000190135"/>
    </source>
</evidence>
<keyword evidence="2 3" id="KW-0456">Lyase</keyword>
<dbReference type="PIRSF" id="PIRSF001365">
    <property type="entry name" value="DHDPS"/>
    <property type="match status" value="1"/>
</dbReference>
<dbReference type="SUPFAM" id="SSF51569">
    <property type="entry name" value="Aldolase"/>
    <property type="match status" value="1"/>
</dbReference>
<dbReference type="PANTHER" id="PTHR12128:SF66">
    <property type="entry name" value="4-HYDROXY-2-OXOGLUTARATE ALDOLASE, MITOCHONDRIAL"/>
    <property type="match status" value="1"/>
</dbReference>
<name>A0A1T4S3A8_9HYPH</name>
<comment type="similarity">
    <text evidence="1 3">Belongs to the DapA family.</text>
</comment>
<evidence type="ECO:0000256" key="3">
    <source>
        <dbReference type="PIRNR" id="PIRNR001365"/>
    </source>
</evidence>
<dbReference type="AlphaFoldDB" id="A0A1T4S3A8"/>
<dbReference type="InterPro" id="IPR013785">
    <property type="entry name" value="Aldolase_TIM"/>
</dbReference>
<evidence type="ECO:0000256" key="4">
    <source>
        <dbReference type="PIRSR" id="PIRSR001365-2"/>
    </source>
</evidence>
<organism evidence="5 6">
    <name type="scientific">Consotaella salsifontis</name>
    <dbReference type="NCBI Taxonomy" id="1365950"/>
    <lineage>
        <taxon>Bacteria</taxon>
        <taxon>Pseudomonadati</taxon>
        <taxon>Pseudomonadota</taxon>
        <taxon>Alphaproteobacteria</taxon>
        <taxon>Hyphomicrobiales</taxon>
        <taxon>Aurantimonadaceae</taxon>
        <taxon>Consotaella</taxon>
    </lineage>
</organism>
<feature type="binding site" evidence="4">
    <location>
        <position position="210"/>
    </location>
    <ligand>
        <name>pyruvate</name>
        <dbReference type="ChEBI" id="CHEBI:15361"/>
    </ligand>
</feature>
<proteinExistence type="inferred from homology"/>
<keyword evidence="6" id="KW-1185">Reference proteome</keyword>
<dbReference type="GO" id="GO:0008840">
    <property type="term" value="F:4-hydroxy-tetrahydrodipicolinate synthase activity"/>
    <property type="evidence" value="ECO:0007669"/>
    <property type="project" value="TreeGrafter"/>
</dbReference>
<accession>A0A1T4S3A8</accession>
<dbReference type="OrthoDB" id="7250010at2"/>